<dbReference type="EC" id="2.4.99.16" evidence="6"/>
<dbReference type="InterPro" id="IPR021828">
    <property type="entry name" value="GlgE_dom_N/S"/>
</dbReference>
<gene>
    <name evidence="6" type="primary">glgE</name>
    <name evidence="9" type="ORF">SAMN04489812_5549</name>
</gene>
<keyword evidence="10" id="KW-1185">Reference proteome</keyword>
<reference evidence="9 10" key="1">
    <citation type="submission" date="2016-10" db="EMBL/GenBank/DDBJ databases">
        <authorList>
            <person name="de Groot N.N."/>
        </authorList>
    </citation>
    <scope>NUCLEOTIDE SEQUENCE [LARGE SCALE GENOMIC DNA]</scope>
    <source>
        <strain evidence="9 10">DSM 21800</strain>
    </source>
</reference>
<feature type="binding site" evidence="6">
    <location>
        <position position="415"/>
    </location>
    <ligand>
        <name>alpha-maltose 1-phosphate</name>
        <dbReference type="ChEBI" id="CHEBI:63576"/>
    </ligand>
</feature>
<dbReference type="GO" id="GO:0004553">
    <property type="term" value="F:hydrolase activity, hydrolyzing O-glycosyl compounds"/>
    <property type="evidence" value="ECO:0007669"/>
    <property type="project" value="InterPro"/>
</dbReference>
<dbReference type="Pfam" id="PF11896">
    <property type="entry name" value="GlgE_dom_N_S"/>
    <property type="match status" value="1"/>
</dbReference>
<dbReference type="InterPro" id="IPR006047">
    <property type="entry name" value="GH13_cat_dom"/>
</dbReference>
<dbReference type="InterPro" id="IPR017853">
    <property type="entry name" value="GH"/>
</dbReference>
<dbReference type="InterPro" id="IPR013783">
    <property type="entry name" value="Ig-like_fold"/>
</dbReference>
<dbReference type="Gene3D" id="3.20.20.80">
    <property type="entry name" value="Glycosidases"/>
    <property type="match status" value="1"/>
</dbReference>
<keyword evidence="4 6" id="KW-0119">Carbohydrate metabolism</keyword>
<evidence type="ECO:0000256" key="7">
    <source>
        <dbReference type="SAM" id="MobiDB-lite"/>
    </source>
</evidence>
<accession>A0A1H1ZYD8</accession>
<feature type="binding site" evidence="6">
    <location>
        <position position="284"/>
    </location>
    <ligand>
        <name>alpha-maltose 1-phosphate</name>
        <dbReference type="ChEBI" id="CHEBI:63576"/>
    </ligand>
</feature>
<sequence>MGVSSRGEPGSTTMVSAVTPRDLVPVGTSFPRIPVLKPSPVIDDGTLPAKAAIGELFTVAATVFREGHDAVGAQAVLTDPDGASRTVPLHPIQPAGFDRWGADVALDRLGGWTFRVEAFDDPFETWRHHAEIKIPAGIDVQLVCAEGRQLFEEAAQTAAAAGDQAAVSALAAAAESLAAPEQVEDRLSHALSAGVLAAADRFKPRRLLSSTREYPIFCDRRRALFSSWYEFFPRSQGAVRDERSGAWSSGTFRSSIERLDAAARMGFDVVYIPPIHPIGTSFRKGPNNTLEPGPYDPGSPWAIGSPEGGHDAIHPDLGTVDDFDDFVAHARSLGLEIAMDFALQASPDHPWVTEHPEWFSTRIDGSIAYAENPPKKYQDIYPINFDNDRDGIYAECLRLINFWISHGVTIFRVDNPHTKPVDFWAWLLAEVRRSNPEVIFLAEAFTRPEMMHTLGKVGFHQSYSYFTWRNEKSEIIDYITELSTETDAFLRPNFFVNTPDILPTFLQSGLASAFTIRAVLGATLSSNWGVYSGFELLEHEPLRPGGEEYLDSEKYQYRPRDFAAADADGSSLSLLLGVLNQLRHDHPALQQLRKVHFHTAPHDQVLAYSKKVGDDVVIVICSLDPHQTVETEVTLDLPAIGLDDHEVFGVHDELTDQTWRWGQRNYVRLTPDNPAHILTLRPLPTTPIASTAEQAPTTTEPAPSTAEQETAAARASEPAPRSGAAAVPTEAS</sequence>
<dbReference type="HAMAP" id="MF_02124">
    <property type="entry name" value="GlgE"/>
    <property type="match status" value="1"/>
</dbReference>
<name>A0A1H1ZYD8_9ACTN</name>
<proteinExistence type="inferred from homology"/>
<dbReference type="GO" id="GO:0016758">
    <property type="term" value="F:hexosyltransferase activity"/>
    <property type="evidence" value="ECO:0007669"/>
    <property type="project" value="UniProtKB-UniRule"/>
</dbReference>
<organism evidence="9 10">
    <name type="scientific">Microlunatus soli</name>
    <dbReference type="NCBI Taxonomy" id="630515"/>
    <lineage>
        <taxon>Bacteria</taxon>
        <taxon>Bacillati</taxon>
        <taxon>Actinomycetota</taxon>
        <taxon>Actinomycetes</taxon>
        <taxon>Propionibacteriales</taxon>
        <taxon>Propionibacteriaceae</taxon>
        <taxon>Microlunatus</taxon>
    </lineage>
</organism>
<feature type="site" description="Transition state stabilizer" evidence="6">
    <location>
        <position position="500"/>
    </location>
</feature>
<evidence type="ECO:0000313" key="9">
    <source>
        <dbReference type="EMBL" id="SDT38811.1"/>
    </source>
</evidence>
<dbReference type="Gene3D" id="2.60.40.1180">
    <property type="entry name" value="Golgi alpha-mannosidase II"/>
    <property type="match status" value="1"/>
</dbReference>
<dbReference type="InterPro" id="IPR049171">
    <property type="entry name" value="GLGE_C"/>
</dbReference>
<evidence type="ECO:0000256" key="4">
    <source>
        <dbReference type="ARBA" id="ARBA00023277"/>
    </source>
</evidence>
<evidence type="ECO:0000256" key="2">
    <source>
        <dbReference type="ARBA" id="ARBA00022676"/>
    </source>
</evidence>
<feature type="region of interest" description="Disordered" evidence="7">
    <location>
        <begin position="683"/>
        <end position="732"/>
    </location>
</feature>
<dbReference type="STRING" id="630515.SAMN04489812_5549"/>
<feature type="compositionally biased region" description="Low complexity" evidence="7">
    <location>
        <begin position="689"/>
        <end position="726"/>
    </location>
</feature>
<dbReference type="Gene3D" id="2.60.40.10">
    <property type="entry name" value="Immunoglobulins"/>
    <property type="match status" value="1"/>
</dbReference>
<evidence type="ECO:0000259" key="8">
    <source>
        <dbReference type="SMART" id="SM00642"/>
    </source>
</evidence>
<dbReference type="CDD" id="cd11344">
    <property type="entry name" value="AmyAc_GlgE_like"/>
    <property type="match status" value="1"/>
</dbReference>
<feature type="binding site" evidence="6">
    <location>
        <begin position="554"/>
        <end position="555"/>
    </location>
    <ligand>
        <name>alpha-maltose 1-phosphate</name>
        <dbReference type="ChEBI" id="CHEBI:63576"/>
    </ligand>
</feature>
<dbReference type="Pfam" id="PF21702">
    <property type="entry name" value="GLGE_C"/>
    <property type="match status" value="1"/>
</dbReference>
<dbReference type="InterPro" id="IPR026585">
    <property type="entry name" value="GlgE"/>
</dbReference>
<feature type="active site" description="Nucleophile" evidence="6">
    <location>
        <position position="414"/>
    </location>
</feature>
<dbReference type="SMART" id="SM00642">
    <property type="entry name" value="Aamy"/>
    <property type="match status" value="1"/>
</dbReference>
<dbReference type="EMBL" id="LT629772">
    <property type="protein sequence ID" value="SDT38811.1"/>
    <property type="molecule type" value="Genomic_DNA"/>
</dbReference>
<evidence type="ECO:0000256" key="6">
    <source>
        <dbReference type="HAMAP-Rule" id="MF_02124"/>
    </source>
</evidence>
<feature type="binding site" evidence="6">
    <location>
        <position position="379"/>
    </location>
    <ligand>
        <name>alpha-maltose 1-phosphate</name>
        <dbReference type="ChEBI" id="CHEBI:63576"/>
    </ligand>
</feature>
<feature type="domain" description="Glycosyl hydrolase family 13 catalytic" evidence="8">
    <location>
        <begin position="246"/>
        <end position="564"/>
    </location>
</feature>
<evidence type="ECO:0000256" key="5">
    <source>
        <dbReference type="ARBA" id="ARBA00048735"/>
    </source>
</evidence>
<protein>
    <recommendedName>
        <fullName evidence="6">Alpha-1,4-glucan:maltose-1-phosphate maltosyltransferase</fullName>
        <shortName evidence="6">GMPMT</shortName>
        <ecNumber evidence="6">2.4.99.16</ecNumber>
    </recommendedName>
    <alternativeName>
        <fullName evidence="6">(1-&gt;4)-alpha-D-glucan:maltose-1-phosphate alpha-D-maltosyltransferase</fullName>
    </alternativeName>
</protein>
<dbReference type="SUPFAM" id="SSF51445">
    <property type="entry name" value="(Trans)glycosidases"/>
    <property type="match status" value="1"/>
</dbReference>
<dbReference type="Proteomes" id="UP000199103">
    <property type="component" value="Chromosome I"/>
</dbReference>
<dbReference type="PANTHER" id="PTHR47786">
    <property type="entry name" value="ALPHA-1,4-GLUCAN:MALTOSE-1-PHOSPHATE MALTOSYLTRANSFERASE"/>
    <property type="match status" value="1"/>
</dbReference>
<keyword evidence="3 6" id="KW-0808">Transferase</keyword>
<dbReference type="Gene3D" id="1.20.58.80">
    <property type="entry name" value="Phosphotransferase system, lactose/cellobiose-type IIA subunit"/>
    <property type="match status" value="1"/>
</dbReference>
<feature type="active site" description="Proton donor" evidence="6">
    <location>
        <position position="443"/>
    </location>
</feature>
<evidence type="ECO:0000256" key="3">
    <source>
        <dbReference type="ARBA" id="ARBA00022679"/>
    </source>
</evidence>
<evidence type="ECO:0000256" key="1">
    <source>
        <dbReference type="ARBA" id="ARBA00011738"/>
    </source>
</evidence>
<comment type="subunit">
    <text evidence="1 6">Homodimer.</text>
</comment>
<dbReference type="InterPro" id="IPR013780">
    <property type="entry name" value="Glyco_hydro_b"/>
</dbReference>
<comment type="catalytic activity">
    <reaction evidence="5 6">
        <text>alpha-maltose 1-phosphate + [(1-&gt;4)-alpha-D-glucosyl](n) = [(1-&gt;4)-alpha-D-glucosyl](n+2) + phosphate</text>
        <dbReference type="Rhea" id="RHEA:42692"/>
        <dbReference type="Rhea" id="RHEA-COMP:9584"/>
        <dbReference type="Rhea" id="RHEA-COMP:10183"/>
        <dbReference type="ChEBI" id="CHEBI:15444"/>
        <dbReference type="ChEBI" id="CHEBI:43474"/>
        <dbReference type="ChEBI" id="CHEBI:63576"/>
        <dbReference type="EC" id="2.4.99.16"/>
    </reaction>
</comment>
<keyword evidence="2 6" id="KW-0328">Glycosyltransferase</keyword>
<comment type="function">
    <text evidence="6">Maltosyltransferase that uses maltose 1-phosphate (M1P) as the sugar donor to elongate linear or branched alpha-(1-&gt;4)-glucans. Is involved in a branched alpha-glucan biosynthetic pathway from trehalose, together with TreS, Mak and GlgB.</text>
</comment>
<feature type="binding site" evidence="6">
    <location>
        <position position="344"/>
    </location>
    <ligand>
        <name>alpha-maltose 1-phosphate</name>
        <dbReference type="ChEBI" id="CHEBI:63576"/>
    </ligand>
</feature>
<comment type="similarity">
    <text evidence="6">Belongs to the glycosyl hydrolase 13 family. GlgE subfamily.</text>
</comment>
<dbReference type="GO" id="GO:0030979">
    <property type="term" value="P:alpha-glucan biosynthetic process"/>
    <property type="evidence" value="ECO:0007669"/>
    <property type="project" value="UniProtKB-UniRule"/>
</dbReference>
<dbReference type="PANTHER" id="PTHR47786:SF2">
    <property type="entry name" value="GLYCOSYL HYDROLASE FAMILY 13 CATALYTIC DOMAIN-CONTAINING PROTEIN"/>
    <property type="match status" value="1"/>
</dbReference>
<dbReference type="AlphaFoldDB" id="A0A1H1ZYD8"/>
<evidence type="ECO:0000313" key="10">
    <source>
        <dbReference type="Proteomes" id="UP000199103"/>
    </source>
</evidence>